<protein>
    <submittedName>
        <fullName evidence="2">Ectopic P granules protein 5 homolog</fullName>
    </submittedName>
</protein>
<dbReference type="InterPro" id="IPR059030">
    <property type="entry name" value="TPR_Epg5_mid"/>
</dbReference>
<evidence type="ECO:0000313" key="3">
    <source>
        <dbReference type="Proteomes" id="UP000762676"/>
    </source>
</evidence>
<dbReference type="EMBL" id="BMAT01003771">
    <property type="protein sequence ID" value="GFR61886.1"/>
    <property type="molecule type" value="Genomic_DNA"/>
</dbReference>
<feature type="domain" description="Epg5-like central TPR repeats" evidence="1">
    <location>
        <begin position="1"/>
        <end position="264"/>
    </location>
</feature>
<dbReference type="PANTHER" id="PTHR31139">
    <property type="entry name" value="ECTOPIC P GRANULES PROTEIN 5 HOMOLOG"/>
    <property type="match status" value="1"/>
</dbReference>
<dbReference type="GO" id="GO:0097352">
    <property type="term" value="P:autophagosome maturation"/>
    <property type="evidence" value="ECO:0007669"/>
    <property type="project" value="TreeGrafter"/>
</dbReference>
<dbReference type="Pfam" id="PF26103">
    <property type="entry name" value="TPR_Epg5"/>
    <property type="match status" value="1"/>
</dbReference>
<dbReference type="Proteomes" id="UP000762676">
    <property type="component" value="Unassembled WGS sequence"/>
</dbReference>
<evidence type="ECO:0000313" key="2">
    <source>
        <dbReference type="EMBL" id="GFR61886.1"/>
    </source>
</evidence>
<evidence type="ECO:0000259" key="1">
    <source>
        <dbReference type="Pfam" id="PF26103"/>
    </source>
</evidence>
<gene>
    <name evidence="2" type="ORF">ElyMa_001857200</name>
</gene>
<reference evidence="2 3" key="1">
    <citation type="journal article" date="2021" name="Elife">
        <title>Chloroplast acquisition without the gene transfer in kleptoplastic sea slugs, Plakobranchus ocellatus.</title>
        <authorList>
            <person name="Maeda T."/>
            <person name="Takahashi S."/>
            <person name="Yoshida T."/>
            <person name="Shimamura S."/>
            <person name="Takaki Y."/>
            <person name="Nagai Y."/>
            <person name="Toyoda A."/>
            <person name="Suzuki Y."/>
            <person name="Arimoto A."/>
            <person name="Ishii H."/>
            <person name="Satoh N."/>
            <person name="Nishiyama T."/>
            <person name="Hasebe M."/>
            <person name="Maruyama T."/>
            <person name="Minagawa J."/>
            <person name="Obokata J."/>
            <person name="Shigenobu S."/>
        </authorList>
    </citation>
    <scope>NUCLEOTIDE SEQUENCE [LARGE SCALE GENOMIC DNA]</scope>
</reference>
<proteinExistence type="predicted"/>
<sequence>MILQGSATEQLSTQVWEVFLKAAFSDVLLSGAAEHDGADATSANNSSRKIKCVDMRLSTAQVKELLDWLSSYFMHTRMSDKHLSSFGLLAKWGRYVSHVSFLIGSLLRGYVVKVVNGAGDMNPYHVIELVWQPLVAVFSPWLQTLATGPDVFQSAWLEADDTLAIIILQVFRDAVLFIYDEMNKVWPDSGSGVLAMALMYYLTCVATKSTADNVASLFNSELGKLPWRFLKPDLQLLETMTRVREAASPACFSLVSVVMLQVDWFVLLDNYRRHWPPELASRAEISLAVLLVQGHVHPLYGQSEEFCRLLNEAITYEWSLVTQEGFTCICNWFLQLCNPRCVLSERSSSLALGLRLLKRIAEFHSDTAWSSTVLTKRQLYVHCFVQQMCQLTYESGGGGVSEEQLSTVLVNFLSEIETVESSVTSAEAQQGESVLLVKEVLSLLNNSNPAGPWLSLVETTVTAWLRESPKSLLLVPCISAASRGLASLAHMSAVMEAALEAYFSAGQTPHSIAPSSHGWSDVLSVFQVPQLNQAGYVQEALARDGFLVLFAYLQHQLQMAQSVESDRSGDLDLMKLVLDWTTKAEPNLESDAKLILWWNFLLERAVEQIESFSTQPVVPVTGTVNILVQFIELLAQTGQERSGKGILGAIGFGRSSNISPRVRLLARALSAFLSLRVSSPDKLHLDSSARAFPFSNKLSYGGELVALRRNKAYSHYSEAIENAVAFCQDPSQTVVQVMSLMQRLVRVLFPDKGYLCDVVANI</sequence>
<organism evidence="2 3">
    <name type="scientific">Elysia marginata</name>
    <dbReference type="NCBI Taxonomy" id="1093978"/>
    <lineage>
        <taxon>Eukaryota</taxon>
        <taxon>Metazoa</taxon>
        <taxon>Spiralia</taxon>
        <taxon>Lophotrochozoa</taxon>
        <taxon>Mollusca</taxon>
        <taxon>Gastropoda</taxon>
        <taxon>Heterobranchia</taxon>
        <taxon>Euthyneura</taxon>
        <taxon>Panpulmonata</taxon>
        <taxon>Sacoglossa</taxon>
        <taxon>Placobranchoidea</taxon>
        <taxon>Plakobranchidae</taxon>
        <taxon>Elysia</taxon>
    </lineage>
</organism>
<comment type="caution">
    <text evidence="2">The sequence shown here is derived from an EMBL/GenBank/DDBJ whole genome shotgun (WGS) entry which is preliminary data.</text>
</comment>
<keyword evidence="3" id="KW-1185">Reference proteome</keyword>
<dbReference type="InterPro" id="IPR051436">
    <property type="entry name" value="Autophagy-related_EPG5"/>
</dbReference>
<dbReference type="GO" id="GO:0005737">
    <property type="term" value="C:cytoplasm"/>
    <property type="evidence" value="ECO:0007669"/>
    <property type="project" value="TreeGrafter"/>
</dbReference>
<name>A0AAV4EMY5_9GAST</name>
<accession>A0AAV4EMY5</accession>
<dbReference type="AlphaFoldDB" id="A0AAV4EMY5"/>
<dbReference type="PANTHER" id="PTHR31139:SF4">
    <property type="entry name" value="ECTOPIC P GRANULES PROTEIN 5 HOMOLOG"/>
    <property type="match status" value="1"/>
</dbReference>